<reference evidence="2" key="1">
    <citation type="journal article" date="2019" name="Int. J. Syst. Evol. Microbiol.">
        <title>The Global Catalogue of Microorganisms (GCM) 10K type strain sequencing project: providing services to taxonomists for standard genome sequencing and annotation.</title>
        <authorList>
            <consortium name="The Broad Institute Genomics Platform"/>
            <consortium name="The Broad Institute Genome Sequencing Center for Infectious Disease"/>
            <person name="Wu L."/>
            <person name="Ma J."/>
        </authorList>
    </citation>
    <scope>NUCLEOTIDE SEQUENCE [LARGE SCALE GENOMIC DNA]</scope>
    <source>
        <strain evidence="2">CGMCC 1.12478</strain>
    </source>
</reference>
<keyword evidence="2" id="KW-1185">Reference proteome</keyword>
<organism evidence="1 2">
    <name type="scientific">Marivita lacus</name>
    <dbReference type="NCBI Taxonomy" id="1323742"/>
    <lineage>
        <taxon>Bacteria</taxon>
        <taxon>Pseudomonadati</taxon>
        <taxon>Pseudomonadota</taxon>
        <taxon>Alphaproteobacteria</taxon>
        <taxon>Rhodobacterales</taxon>
        <taxon>Roseobacteraceae</taxon>
        <taxon>Marivita</taxon>
    </lineage>
</organism>
<sequence>MSRLAHTCGENPLSADLRALRKKKRATDRVRLGLAAAKRSCAEIQFAVTQVENRLLPEPILTNAIQIEFACAAIRTL</sequence>
<dbReference type="RefSeq" id="WP_188482597.1">
    <property type="nucleotide sequence ID" value="NZ_BMFC01000007.1"/>
</dbReference>
<evidence type="ECO:0000313" key="1">
    <source>
        <dbReference type="EMBL" id="GGC08983.1"/>
    </source>
</evidence>
<dbReference type="EMBL" id="BMFC01000007">
    <property type="protein sequence ID" value="GGC08983.1"/>
    <property type="molecule type" value="Genomic_DNA"/>
</dbReference>
<dbReference type="Proteomes" id="UP000645462">
    <property type="component" value="Unassembled WGS sequence"/>
</dbReference>
<comment type="caution">
    <text evidence="1">The sequence shown here is derived from an EMBL/GenBank/DDBJ whole genome shotgun (WGS) entry which is preliminary data.</text>
</comment>
<name>A0ABQ1KVM6_9RHOB</name>
<protein>
    <submittedName>
        <fullName evidence="1">Uncharacterized protein</fullName>
    </submittedName>
</protein>
<gene>
    <name evidence="1" type="ORF">GCM10011363_27010</name>
</gene>
<evidence type="ECO:0000313" key="2">
    <source>
        <dbReference type="Proteomes" id="UP000645462"/>
    </source>
</evidence>
<proteinExistence type="predicted"/>
<accession>A0ABQ1KVM6</accession>